<dbReference type="Gene3D" id="2.70.50.70">
    <property type="match status" value="1"/>
</dbReference>
<keyword evidence="3 6" id="KW-0964">Secreted</keyword>
<evidence type="ECO:0000256" key="3">
    <source>
        <dbReference type="ARBA" id="ARBA00022525"/>
    </source>
</evidence>
<dbReference type="GO" id="GO:0030248">
    <property type="term" value="F:cellulose binding"/>
    <property type="evidence" value="ECO:0007669"/>
    <property type="project" value="UniProtKB-UniRule"/>
</dbReference>
<dbReference type="OrthoDB" id="4849160at2759"/>
<keyword evidence="7" id="KW-0732">Signal</keyword>
<dbReference type="GO" id="GO:0005576">
    <property type="term" value="C:extracellular region"/>
    <property type="evidence" value="ECO:0007669"/>
    <property type="project" value="UniProtKB-SubCell"/>
</dbReference>
<dbReference type="EC" id="1.14.99.56" evidence="6"/>
<protein>
    <recommendedName>
        <fullName evidence="6">AA9 family lytic polysaccharide monooxygenase</fullName>
        <ecNumber evidence="6">1.14.99.56</ecNumber>
    </recommendedName>
    <alternativeName>
        <fullName evidence="6">Endo-beta-1,4-glucanase</fullName>
    </alternativeName>
    <alternativeName>
        <fullName evidence="6">Glycosyl hydrolase 61 family protein</fullName>
    </alternativeName>
</protein>
<dbReference type="CDD" id="cd21175">
    <property type="entry name" value="LPMO_AA9"/>
    <property type="match status" value="1"/>
</dbReference>
<keyword evidence="4 6" id="KW-1015">Disulfide bond</keyword>
<dbReference type="STRING" id="342668.A0A1B8GQ12"/>
<sequence length="227" mass="24233">MHTSALLLPLAFAAVEAHQNFHQFWVNGVSPGFETCIRMPPSNNPVTDVSSNDITCNVNGNTVPRTEAVCAAAAGDTIKVQWDSSTHPGPITHFLLGPIGDATQESGVGSWVKIDELNYVDGQWANEIMEAAEMTHEFKLPSNLESGDYLLRSEMETLHASMTVDGTQFYIGCAQLHITGPGGSCSPSIELPGAYTDQDANILIPDFYNGFDPTTFTAPGGPVATCA</sequence>
<feature type="domain" description="Auxiliary Activity family 9 catalytic" evidence="8">
    <location>
        <begin position="18"/>
        <end position="209"/>
    </location>
</feature>
<dbReference type="GeneID" id="28837399"/>
<comment type="catalytic activity">
    <reaction evidence="6">
        <text>[(1-&gt;4)-beta-D-glucosyl]n+m + reduced acceptor + O2 = 4-dehydro-beta-D-glucosyl-[(1-&gt;4)-beta-D-glucosyl]n-1 + [(1-&gt;4)-beta-D-glucosyl]m + acceptor + H2O.</text>
        <dbReference type="EC" id="1.14.99.56"/>
    </reaction>
</comment>
<evidence type="ECO:0000256" key="7">
    <source>
        <dbReference type="SAM" id="SignalP"/>
    </source>
</evidence>
<dbReference type="AlphaFoldDB" id="A0A1B8GQ12"/>
<dbReference type="Pfam" id="PF03443">
    <property type="entry name" value="AA9"/>
    <property type="match status" value="1"/>
</dbReference>
<dbReference type="EMBL" id="KV460219">
    <property type="protein sequence ID" value="OBT97912.1"/>
    <property type="molecule type" value="Genomic_DNA"/>
</dbReference>
<keyword evidence="6" id="KW-0624">Polysaccharide degradation</keyword>
<keyword evidence="5" id="KW-0325">Glycoprotein</keyword>
<keyword evidence="6" id="KW-0136">Cellulose degradation</keyword>
<evidence type="ECO:0000256" key="5">
    <source>
        <dbReference type="ARBA" id="ARBA00023180"/>
    </source>
</evidence>
<reference evidence="9 10" key="1">
    <citation type="submission" date="2016-03" db="EMBL/GenBank/DDBJ databases">
        <title>Comparative genomics of Pseudogymnoascus destructans, the fungus causing white-nose syndrome of bats.</title>
        <authorList>
            <person name="Palmer J.M."/>
            <person name="Drees K.P."/>
            <person name="Foster J.T."/>
            <person name="Lindner D.L."/>
        </authorList>
    </citation>
    <scope>NUCLEOTIDE SEQUENCE [LARGE SCALE GENOMIC DNA]</scope>
    <source>
        <strain evidence="9 10">UAMH 10579</strain>
    </source>
</reference>
<dbReference type="GO" id="GO:0030245">
    <property type="term" value="P:cellulose catabolic process"/>
    <property type="evidence" value="ECO:0007669"/>
    <property type="project" value="UniProtKB-UniRule"/>
</dbReference>
<dbReference type="PANTHER" id="PTHR33353:SF1">
    <property type="entry name" value="ENDO-BETA-1,4-GLUCANASE D"/>
    <property type="match status" value="1"/>
</dbReference>
<dbReference type="RefSeq" id="XP_018131645.1">
    <property type="nucleotide sequence ID" value="XM_018273491.1"/>
</dbReference>
<gene>
    <name evidence="9" type="ORF">VE01_04013</name>
</gene>
<organism evidence="9 10">
    <name type="scientific">Pseudogymnoascus verrucosus</name>
    <dbReference type="NCBI Taxonomy" id="342668"/>
    <lineage>
        <taxon>Eukaryota</taxon>
        <taxon>Fungi</taxon>
        <taxon>Dikarya</taxon>
        <taxon>Ascomycota</taxon>
        <taxon>Pezizomycotina</taxon>
        <taxon>Leotiomycetes</taxon>
        <taxon>Thelebolales</taxon>
        <taxon>Thelebolaceae</taxon>
        <taxon>Pseudogymnoascus</taxon>
    </lineage>
</organism>
<comment type="subcellular location">
    <subcellularLocation>
        <location evidence="2 6">Secreted</location>
    </subcellularLocation>
</comment>
<comment type="function">
    <text evidence="6">Lytic polysaccharide monooxygenase (LMPO) that depolymerizes crystalline and amorphous polysaccharides via the oxidation of scissile alpha- or beta-(1-4)-glycosidic bonds, yielding C1 and/or C4 oxidation products. Catalysis by LPMOs requires the reduction of the active-site copper from Cu(II) to Cu(I) by a reducing agent and H(2)O(2) or O(2) as a cosubstrate.</text>
</comment>
<evidence type="ECO:0000259" key="8">
    <source>
        <dbReference type="Pfam" id="PF03443"/>
    </source>
</evidence>
<evidence type="ECO:0000313" key="9">
    <source>
        <dbReference type="EMBL" id="OBT97912.1"/>
    </source>
</evidence>
<comment type="domain">
    <text evidence="6">Has a modular structure: an endo-beta-1,4-glucanase catalytic module at the N-terminus, a linker rich in serines and threonines, and a C-terminal carbohydrate-binding module (CBM).</text>
</comment>
<feature type="signal peptide" evidence="7">
    <location>
        <begin position="1"/>
        <end position="17"/>
    </location>
</feature>
<evidence type="ECO:0000313" key="10">
    <source>
        <dbReference type="Proteomes" id="UP000091956"/>
    </source>
</evidence>
<accession>A0A1B8GQ12</accession>
<dbReference type="PANTHER" id="PTHR33353">
    <property type="entry name" value="PUTATIVE (AFU_ORTHOLOGUE AFUA_1G12560)-RELATED"/>
    <property type="match status" value="1"/>
</dbReference>
<dbReference type="GO" id="GO:0008810">
    <property type="term" value="F:cellulase activity"/>
    <property type="evidence" value="ECO:0007669"/>
    <property type="project" value="UniProtKB-UniRule"/>
</dbReference>
<evidence type="ECO:0000256" key="4">
    <source>
        <dbReference type="ARBA" id="ARBA00023157"/>
    </source>
</evidence>
<keyword evidence="10" id="KW-1185">Reference proteome</keyword>
<dbReference type="InterPro" id="IPR005103">
    <property type="entry name" value="AA9_LPMO"/>
</dbReference>
<evidence type="ECO:0000256" key="1">
    <source>
        <dbReference type="ARBA" id="ARBA00001973"/>
    </source>
</evidence>
<keyword evidence="6" id="KW-0119">Carbohydrate metabolism</keyword>
<name>A0A1B8GQ12_9PEZI</name>
<evidence type="ECO:0000256" key="2">
    <source>
        <dbReference type="ARBA" id="ARBA00004613"/>
    </source>
</evidence>
<proteinExistence type="predicted"/>
<evidence type="ECO:0000256" key="6">
    <source>
        <dbReference type="RuleBase" id="RU368122"/>
    </source>
</evidence>
<feature type="chain" id="PRO_5008608837" description="AA9 family lytic polysaccharide monooxygenase" evidence="7">
    <location>
        <begin position="18"/>
        <end position="227"/>
    </location>
</feature>
<dbReference type="InterPro" id="IPR049892">
    <property type="entry name" value="AA9"/>
</dbReference>
<comment type="cofactor">
    <cofactor evidence="1">
        <name>Cu(2+)</name>
        <dbReference type="ChEBI" id="CHEBI:29036"/>
    </cofactor>
</comment>
<reference evidence="10" key="2">
    <citation type="journal article" date="2018" name="Nat. Commun.">
        <title>Extreme sensitivity to ultraviolet light in the fungal pathogen causing white-nose syndrome of bats.</title>
        <authorList>
            <person name="Palmer J.M."/>
            <person name="Drees K.P."/>
            <person name="Foster J.T."/>
            <person name="Lindner D.L."/>
        </authorList>
    </citation>
    <scope>NUCLEOTIDE SEQUENCE [LARGE SCALE GENOMIC DNA]</scope>
    <source>
        <strain evidence="10">UAMH 10579</strain>
    </source>
</reference>
<dbReference type="Proteomes" id="UP000091956">
    <property type="component" value="Unassembled WGS sequence"/>
</dbReference>